<evidence type="ECO:0000313" key="5">
    <source>
        <dbReference type="Proteomes" id="UP000236649"/>
    </source>
</evidence>
<dbReference type="PANTHER" id="PTHR35446:SF2">
    <property type="entry name" value="CARBOXYMUCONOLACTONE DECARBOXYLASE-LIKE DOMAIN-CONTAINING PROTEIN"/>
    <property type="match status" value="1"/>
</dbReference>
<dbReference type="Proteomes" id="UP000004980">
    <property type="component" value="Unassembled WGS sequence"/>
</dbReference>
<dbReference type="GeneID" id="55533973"/>
<protein>
    <submittedName>
        <fullName evidence="2">Peroxidase</fullName>
    </submittedName>
</protein>
<dbReference type="InterPro" id="IPR010195">
    <property type="entry name" value="Uncharacterised_peroxidase-rel"/>
</dbReference>
<dbReference type="Gene3D" id="1.20.1290.10">
    <property type="entry name" value="AhpD-like"/>
    <property type="match status" value="1"/>
</dbReference>
<reference evidence="2 5" key="2">
    <citation type="submission" date="2018-01" db="EMBL/GenBank/DDBJ databases">
        <title>Species boundaries and ecological features among Paraburkholderia terrae DSMZ17804T, P. hospita DSMZ17164T and P. caribensis DSMZ13236T.</title>
        <authorList>
            <person name="Pratama A.A."/>
        </authorList>
    </citation>
    <scope>NUCLEOTIDE SEQUENCE [LARGE SCALE GENOMIC DNA]</scope>
    <source>
        <strain evidence="2 5">DSM 17164</strain>
    </source>
</reference>
<organism evidence="2 5">
    <name type="scientific">Paraburkholderia hospita</name>
    <dbReference type="NCBI Taxonomy" id="169430"/>
    <lineage>
        <taxon>Bacteria</taxon>
        <taxon>Pseudomonadati</taxon>
        <taxon>Pseudomonadota</taxon>
        <taxon>Betaproteobacteria</taxon>
        <taxon>Burkholderiales</taxon>
        <taxon>Burkholderiaceae</taxon>
        <taxon>Paraburkholderia</taxon>
    </lineage>
</organism>
<dbReference type="EMBL" id="CP026107">
    <property type="protein sequence ID" value="AUT73979.1"/>
    <property type="molecule type" value="Genomic_DNA"/>
</dbReference>
<sequence length="192" mass="20638">MAAVIDHIGGPALSRLAVPAQATLPDDIRKLIDEQGGDNWIRALSLNPETARRFVKYFGSLFSASGQQLALAERELIAVVVSSANGCGLCALHHTHALGEALGDPAKARRVAVDLHFAELTPREAALASLALKITRTPRDIEAADFDRLRAQGLSEAAILEAVETASWFNHTNRIFISTGVLPDDRYFSDAA</sequence>
<evidence type="ECO:0000313" key="3">
    <source>
        <dbReference type="EMBL" id="EIN02879.1"/>
    </source>
</evidence>
<dbReference type="EMBL" id="AKAU01000011">
    <property type="protein sequence ID" value="EIN02879.1"/>
    <property type="molecule type" value="Genomic_DNA"/>
</dbReference>
<dbReference type="InterPro" id="IPR003779">
    <property type="entry name" value="CMD-like"/>
</dbReference>
<dbReference type="GO" id="GO:0051920">
    <property type="term" value="F:peroxiredoxin activity"/>
    <property type="evidence" value="ECO:0007669"/>
    <property type="project" value="InterPro"/>
</dbReference>
<name>A0AAN1JH35_9BURK</name>
<dbReference type="Proteomes" id="UP000236649">
    <property type="component" value="Chromosome 3"/>
</dbReference>
<keyword evidence="2" id="KW-0560">Oxidoreductase</keyword>
<dbReference type="NCBIfam" id="TIGR01926">
    <property type="entry name" value="peroxid_rel"/>
    <property type="match status" value="1"/>
</dbReference>
<dbReference type="RefSeq" id="WP_007576623.1">
    <property type="nucleotide sequence ID" value="NZ_AKAU01000011.1"/>
</dbReference>
<dbReference type="Pfam" id="PF02627">
    <property type="entry name" value="CMD"/>
    <property type="match status" value="1"/>
</dbReference>
<dbReference type="SUPFAM" id="SSF69118">
    <property type="entry name" value="AhpD-like"/>
    <property type="match status" value="1"/>
</dbReference>
<dbReference type="KEGG" id="phs:C2L64_37360"/>
<reference evidence="3 4" key="1">
    <citation type="journal article" date="2012" name="J. Bacteriol.">
        <title>Draft Genome Sequence of the Soil Bacterium Burkholderia terrae Strain BS001, Which Interacts with Fungal Surface Structures.</title>
        <authorList>
            <person name="Nazir R."/>
            <person name="Hansen M.A."/>
            <person name="Sorensen S."/>
            <person name="van Elsas J.D."/>
        </authorList>
    </citation>
    <scope>NUCLEOTIDE SEQUENCE [LARGE SCALE GENOMIC DNA]</scope>
    <source>
        <strain evidence="3 4">BS001</strain>
    </source>
</reference>
<gene>
    <name evidence="2" type="ORF">C2L64_37360</name>
    <name evidence="3" type="ORF">WQE_00615</name>
</gene>
<dbReference type="AlphaFoldDB" id="A0AAN1JH35"/>
<proteinExistence type="predicted"/>
<evidence type="ECO:0000313" key="2">
    <source>
        <dbReference type="EMBL" id="AUT73979.1"/>
    </source>
</evidence>
<evidence type="ECO:0000259" key="1">
    <source>
        <dbReference type="Pfam" id="PF02627"/>
    </source>
</evidence>
<keyword evidence="2" id="KW-0575">Peroxidase</keyword>
<accession>A0AAN1JH35</accession>
<dbReference type="PANTHER" id="PTHR35446">
    <property type="entry name" value="SI:CH211-175M2.5"/>
    <property type="match status" value="1"/>
</dbReference>
<dbReference type="InterPro" id="IPR029032">
    <property type="entry name" value="AhpD-like"/>
</dbReference>
<dbReference type="InterPro" id="IPR004675">
    <property type="entry name" value="AhpD_core"/>
</dbReference>
<feature type="domain" description="Carboxymuconolactone decarboxylase-like" evidence="1">
    <location>
        <begin position="48"/>
        <end position="131"/>
    </location>
</feature>
<dbReference type="NCBIfam" id="TIGR00778">
    <property type="entry name" value="ahpD_dom"/>
    <property type="match status" value="1"/>
</dbReference>
<evidence type="ECO:0000313" key="4">
    <source>
        <dbReference type="Proteomes" id="UP000004980"/>
    </source>
</evidence>
<keyword evidence="4" id="KW-1185">Reference proteome</keyword>